<dbReference type="PANTHER" id="PTHR33164:SF43">
    <property type="entry name" value="HTH-TYPE TRANSCRIPTIONAL REPRESSOR YETL"/>
    <property type="match status" value="1"/>
</dbReference>
<evidence type="ECO:0000313" key="3">
    <source>
        <dbReference type="Proteomes" id="UP000632222"/>
    </source>
</evidence>
<dbReference type="InterPro" id="IPR036390">
    <property type="entry name" value="WH_DNA-bd_sf"/>
</dbReference>
<comment type="caution">
    <text evidence="2">The sequence shown here is derived from an EMBL/GenBank/DDBJ whole genome shotgun (WGS) entry which is preliminary data.</text>
</comment>
<evidence type="ECO:0000313" key="2">
    <source>
        <dbReference type="EMBL" id="GGJ57307.1"/>
    </source>
</evidence>
<organism evidence="2 3">
    <name type="scientific">Deinococcus roseus</name>
    <dbReference type="NCBI Taxonomy" id="392414"/>
    <lineage>
        <taxon>Bacteria</taxon>
        <taxon>Thermotogati</taxon>
        <taxon>Deinococcota</taxon>
        <taxon>Deinococci</taxon>
        <taxon>Deinococcales</taxon>
        <taxon>Deinococcaceae</taxon>
        <taxon>Deinococcus</taxon>
    </lineage>
</organism>
<dbReference type="InterPro" id="IPR036388">
    <property type="entry name" value="WH-like_DNA-bd_sf"/>
</dbReference>
<feature type="domain" description="HTH marR-type" evidence="1">
    <location>
        <begin position="26"/>
        <end position="159"/>
    </location>
</feature>
<dbReference type="RefSeq" id="WP_189008650.1">
    <property type="nucleotide sequence ID" value="NZ_BMOD01000038.1"/>
</dbReference>
<dbReference type="SUPFAM" id="SSF46785">
    <property type="entry name" value="Winged helix' DNA-binding domain"/>
    <property type="match status" value="1"/>
</dbReference>
<proteinExistence type="predicted"/>
<dbReference type="SMART" id="SM00347">
    <property type="entry name" value="HTH_MARR"/>
    <property type="match status" value="1"/>
</dbReference>
<evidence type="ECO:0000259" key="1">
    <source>
        <dbReference type="PROSITE" id="PS50995"/>
    </source>
</evidence>
<protein>
    <recommendedName>
        <fullName evidence="1">HTH marR-type domain-containing protein</fullName>
    </recommendedName>
</protein>
<dbReference type="Pfam" id="PF12802">
    <property type="entry name" value="MarR_2"/>
    <property type="match status" value="1"/>
</dbReference>
<accession>A0ABQ2DHC8</accession>
<dbReference type="InterPro" id="IPR039422">
    <property type="entry name" value="MarR/SlyA-like"/>
</dbReference>
<keyword evidence="3" id="KW-1185">Reference proteome</keyword>
<dbReference type="Gene3D" id="1.10.10.10">
    <property type="entry name" value="Winged helix-like DNA-binding domain superfamily/Winged helix DNA-binding domain"/>
    <property type="match status" value="1"/>
</dbReference>
<dbReference type="PANTHER" id="PTHR33164">
    <property type="entry name" value="TRANSCRIPTIONAL REGULATOR, MARR FAMILY"/>
    <property type="match status" value="1"/>
</dbReference>
<sequence length="164" mass="18636">MNPQENPENLPQPSSQNPIETQPLLYAGLIREITIIHQQFSTRANQALKSLNLNFSQLSLLSHLMFLRTPASITDLAEQMDLLQPAVTKMVQHLSEQGWIELQPDPQDARRKYIVLNDQGRMTFQQAQMLLFPLLKEGFAGIEHLEASSMLGQLQHVRKNLAGR</sequence>
<dbReference type="EMBL" id="BMOD01000038">
    <property type="protein sequence ID" value="GGJ57307.1"/>
    <property type="molecule type" value="Genomic_DNA"/>
</dbReference>
<gene>
    <name evidence="2" type="ORF">GCM10008938_49270</name>
</gene>
<name>A0ABQ2DHC8_9DEIO</name>
<dbReference type="PROSITE" id="PS50995">
    <property type="entry name" value="HTH_MARR_2"/>
    <property type="match status" value="1"/>
</dbReference>
<dbReference type="Proteomes" id="UP000632222">
    <property type="component" value="Unassembled WGS sequence"/>
</dbReference>
<dbReference type="InterPro" id="IPR000835">
    <property type="entry name" value="HTH_MarR-typ"/>
</dbReference>
<reference evidence="3" key="1">
    <citation type="journal article" date="2019" name="Int. J. Syst. Evol. Microbiol.">
        <title>The Global Catalogue of Microorganisms (GCM) 10K type strain sequencing project: providing services to taxonomists for standard genome sequencing and annotation.</title>
        <authorList>
            <consortium name="The Broad Institute Genomics Platform"/>
            <consortium name="The Broad Institute Genome Sequencing Center for Infectious Disease"/>
            <person name="Wu L."/>
            <person name="Ma J."/>
        </authorList>
    </citation>
    <scope>NUCLEOTIDE SEQUENCE [LARGE SCALE GENOMIC DNA]</scope>
    <source>
        <strain evidence="3">JCM 14370</strain>
    </source>
</reference>